<dbReference type="SMART" id="SM00487">
    <property type="entry name" value="DEXDc"/>
    <property type="match status" value="1"/>
</dbReference>
<accession>A0A0G4HG15</accession>
<evidence type="ECO:0000256" key="1">
    <source>
        <dbReference type="ARBA" id="ARBA00022801"/>
    </source>
</evidence>
<dbReference type="Pfam" id="PF00176">
    <property type="entry name" value="SNF2-rel_dom"/>
    <property type="match status" value="1"/>
</dbReference>
<dbReference type="CDD" id="cd18004">
    <property type="entry name" value="DEXHc_RAD54"/>
    <property type="match status" value="1"/>
</dbReference>
<evidence type="ECO:0000313" key="3">
    <source>
        <dbReference type="EMBL" id="CEM43019.1"/>
    </source>
</evidence>
<gene>
    <name evidence="3" type="ORF">Cvel_27209</name>
</gene>
<dbReference type="InterPro" id="IPR001650">
    <property type="entry name" value="Helicase_C-like"/>
</dbReference>
<dbReference type="EMBL" id="CDMZ01002590">
    <property type="protein sequence ID" value="CEM43019.1"/>
    <property type="molecule type" value="Genomic_DNA"/>
</dbReference>
<keyword evidence="1" id="KW-0378">Hydrolase</keyword>
<protein>
    <recommendedName>
        <fullName evidence="2">Helicase ATP-binding domain-containing protein</fullName>
    </recommendedName>
</protein>
<dbReference type="SUPFAM" id="SSF52540">
    <property type="entry name" value="P-loop containing nucleoside triphosphate hydrolases"/>
    <property type="match status" value="2"/>
</dbReference>
<dbReference type="InterPro" id="IPR014001">
    <property type="entry name" value="Helicase_ATP-bd"/>
</dbReference>
<dbReference type="InterPro" id="IPR050496">
    <property type="entry name" value="SNF2_RAD54_helicase_repair"/>
</dbReference>
<name>A0A0G4HG15_9ALVE</name>
<dbReference type="GO" id="GO:0005634">
    <property type="term" value="C:nucleus"/>
    <property type="evidence" value="ECO:0007669"/>
    <property type="project" value="TreeGrafter"/>
</dbReference>
<feature type="domain" description="Helicase ATP-binding" evidence="2">
    <location>
        <begin position="156"/>
        <end position="327"/>
    </location>
</feature>
<evidence type="ECO:0000259" key="2">
    <source>
        <dbReference type="PROSITE" id="PS51192"/>
    </source>
</evidence>
<dbReference type="PANTHER" id="PTHR45629">
    <property type="entry name" value="SNF2/RAD54 FAMILY MEMBER"/>
    <property type="match status" value="1"/>
</dbReference>
<dbReference type="AlphaFoldDB" id="A0A0G4HG15"/>
<dbReference type="CDD" id="cd18793">
    <property type="entry name" value="SF2_C_SNF"/>
    <property type="match status" value="1"/>
</dbReference>
<dbReference type="InterPro" id="IPR049730">
    <property type="entry name" value="SNF2/RAD54-like_C"/>
</dbReference>
<organism evidence="3">
    <name type="scientific">Chromera velia CCMP2878</name>
    <dbReference type="NCBI Taxonomy" id="1169474"/>
    <lineage>
        <taxon>Eukaryota</taxon>
        <taxon>Sar</taxon>
        <taxon>Alveolata</taxon>
        <taxon>Colpodellida</taxon>
        <taxon>Chromeraceae</taxon>
        <taxon>Chromera</taxon>
    </lineage>
</organism>
<dbReference type="InterPro" id="IPR038718">
    <property type="entry name" value="SNF2-like_sf"/>
</dbReference>
<dbReference type="PANTHER" id="PTHR45629:SF7">
    <property type="entry name" value="DNA EXCISION REPAIR PROTEIN ERCC-6-RELATED"/>
    <property type="match status" value="1"/>
</dbReference>
<dbReference type="PROSITE" id="PS51192">
    <property type="entry name" value="HELICASE_ATP_BIND_1"/>
    <property type="match status" value="1"/>
</dbReference>
<dbReference type="Gene3D" id="3.40.50.300">
    <property type="entry name" value="P-loop containing nucleotide triphosphate hydrolases"/>
    <property type="match status" value="1"/>
</dbReference>
<feature type="non-terminal residue" evidence="3">
    <location>
        <position position="584"/>
    </location>
</feature>
<reference evidence="3" key="1">
    <citation type="submission" date="2014-11" db="EMBL/GenBank/DDBJ databases">
        <authorList>
            <person name="Otto D Thomas"/>
            <person name="Naeem Raeece"/>
        </authorList>
    </citation>
    <scope>NUCLEOTIDE SEQUENCE</scope>
</reference>
<sequence>MMRRVANKQGEGEAQDAGAQNRAQGRVCLIRAPVMPMLMCDAGPKIVFKPFVSPCLDAVDLSRRAPELRLKTLGVPLFRKKLTGLAPVNAAALAAAATEEKKEEPPCDKPPLVLWEPDEEAKEKGGQPVVVDVMLTRFLREHQRFGVKFVFECLMGLKEVGGNGCILADDMGLGKSLQSLSVMWTLLKQGLDGRPAVRKAVVVCPASLVSNWGNELDKWLQGKCPYTAVLEGGSEKVAQIFKSFKYDQRSLVLIASYETFRMHVEKLEGAPVDLVICDEAHKLKNDKTRTAQAINSIQTPRRLLLSGTPIQNDLDEFFSLVSLCNPALFGDQNAFRKTYANPILAGREPDATDAQQARAQHRLAELSEMTNQFILRRTNEILAKVLPPKLMLNVFIRLTPAQEHLYRHFLGSSATAKLLRQSDEGKVTNQALAAIQALAKLCNHPQLVENRRQNELKDCEGVDEILGPCVPGLGQGGARGVRDREERRGIMEVRKQTRPELSGKMLFLHNLLSSIRRNTDDKVVIISNYTQTLDMIENFSKEFRFPCVRLDGSTSRTKRGKLVKTFNEAPPKGNQFLFLLSSKV</sequence>
<dbReference type="GO" id="GO:0005524">
    <property type="term" value="F:ATP binding"/>
    <property type="evidence" value="ECO:0007669"/>
    <property type="project" value="InterPro"/>
</dbReference>
<proteinExistence type="predicted"/>
<dbReference type="InterPro" id="IPR000330">
    <property type="entry name" value="SNF2_N"/>
</dbReference>
<dbReference type="InterPro" id="IPR027417">
    <property type="entry name" value="P-loop_NTPase"/>
</dbReference>
<dbReference type="GO" id="GO:0016787">
    <property type="term" value="F:hydrolase activity"/>
    <property type="evidence" value="ECO:0007669"/>
    <property type="project" value="UniProtKB-KW"/>
</dbReference>
<dbReference type="GO" id="GO:0045003">
    <property type="term" value="P:double-strand break repair via synthesis-dependent strand annealing"/>
    <property type="evidence" value="ECO:0007669"/>
    <property type="project" value="TreeGrafter"/>
</dbReference>
<dbReference type="Gene3D" id="1.20.120.850">
    <property type="entry name" value="SWI2/SNF2 ATPases, N-terminal domain"/>
    <property type="match status" value="1"/>
</dbReference>
<dbReference type="GO" id="GO:0007131">
    <property type="term" value="P:reciprocal meiotic recombination"/>
    <property type="evidence" value="ECO:0007669"/>
    <property type="project" value="TreeGrafter"/>
</dbReference>
<dbReference type="GO" id="GO:0015616">
    <property type="term" value="F:DNA translocase activity"/>
    <property type="evidence" value="ECO:0007669"/>
    <property type="project" value="TreeGrafter"/>
</dbReference>
<dbReference type="Pfam" id="PF00271">
    <property type="entry name" value="Helicase_C"/>
    <property type="match status" value="1"/>
</dbReference>
<dbReference type="Gene3D" id="3.40.50.10810">
    <property type="entry name" value="Tandem AAA-ATPase domain"/>
    <property type="match status" value="1"/>
</dbReference>